<dbReference type="InterPro" id="IPR007470">
    <property type="entry name" value="HemX"/>
</dbReference>
<dbReference type="AlphaFoldDB" id="I0HVE7"/>
<evidence type="ECO:0000313" key="2">
    <source>
        <dbReference type="EMBL" id="BAL96984.1"/>
    </source>
</evidence>
<keyword evidence="2" id="KW-0489">Methyltransferase</keyword>
<evidence type="ECO:0000313" key="3">
    <source>
        <dbReference type="Proteomes" id="UP000007883"/>
    </source>
</evidence>
<feature type="region of interest" description="Disordered" evidence="1">
    <location>
        <begin position="1"/>
        <end position="24"/>
    </location>
</feature>
<sequence length="379" mass="40570">MTEPVSPPLPEPAPPAPSPVPAAPPAVAAAPLLPARWIATGAAVLAAAATAAGVLAWNTQQRVKALETELVKRQQDAGAEAAEARVAARAAQDVARDAAAKLAVLEARVAESTIQRSQFEEVIQSIARSRDENVLADVENSLRVAMQQTAITGSAEPLLITLKQADERLARYKEPRLERVRRALAQDLDRTRAAGVADLALLAIRLDEAVRAVDELPLLASVERRRGAASKPAAAAAAQAAPASSASSVDVGDASVPWSERWKLVAGAVWQEVRSLVRVTRIEQPEAMLVAPEQAWFLRENLKLRLLNARLALMSRQFDTAQSDLRDALSVLDRYFDPQSRRVTTAIELVRQVQSQARVATVPRPDATLAAIATVSAGR</sequence>
<dbReference type="STRING" id="983917.RGE_36450"/>
<keyword evidence="3" id="KW-1185">Reference proteome</keyword>
<dbReference type="eggNOG" id="COG2959">
    <property type="taxonomic scope" value="Bacteria"/>
</dbReference>
<dbReference type="EC" id="2.1.1.107" evidence="2"/>
<dbReference type="PANTHER" id="PTHR38043">
    <property type="entry name" value="PROTEIN HEMX"/>
    <property type="match status" value="1"/>
</dbReference>
<evidence type="ECO:0000256" key="1">
    <source>
        <dbReference type="SAM" id="MobiDB-lite"/>
    </source>
</evidence>
<dbReference type="Proteomes" id="UP000007883">
    <property type="component" value="Chromosome"/>
</dbReference>
<name>I0HVE7_RUBGI</name>
<dbReference type="Pfam" id="PF04375">
    <property type="entry name" value="HemX"/>
    <property type="match status" value="1"/>
</dbReference>
<dbReference type="HOGENOM" id="CLU_036381_0_0_4"/>
<dbReference type="GO" id="GO:0004851">
    <property type="term" value="F:uroporphyrin-III C-methyltransferase activity"/>
    <property type="evidence" value="ECO:0007669"/>
    <property type="project" value="UniProtKB-EC"/>
</dbReference>
<dbReference type="PANTHER" id="PTHR38043:SF1">
    <property type="entry name" value="PROTEIN HEMX"/>
    <property type="match status" value="1"/>
</dbReference>
<dbReference type="GO" id="GO:0032259">
    <property type="term" value="P:methylation"/>
    <property type="evidence" value="ECO:0007669"/>
    <property type="project" value="UniProtKB-KW"/>
</dbReference>
<dbReference type="EMBL" id="AP012320">
    <property type="protein sequence ID" value="BAL96984.1"/>
    <property type="molecule type" value="Genomic_DNA"/>
</dbReference>
<proteinExistence type="predicted"/>
<gene>
    <name evidence="2" type="primary">hemX</name>
    <name evidence="2" type="ordered locus">RGE_36450</name>
</gene>
<keyword evidence="2" id="KW-0808">Transferase</keyword>
<dbReference type="KEGG" id="rge:RGE_36450"/>
<organism evidence="2 3">
    <name type="scientific">Rubrivivax gelatinosus (strain NBRC 100245 / IL144)</name>
    <dbReference type="NCBI Taxonomy" id="983917"/>
    <lineage>
        <taxon>Bacteria</taxon>
        <taxon>Pseudomonadati</taxon>
        <taxon>Pseudomonadota</taxon>
        <taxon>Betaproteobacteria</taxon>
        <taxon>Burkholderiales</taxon>
        <taxon>Sphaerotilaceae</taxon>
        <taxon>Rubrivivax</taxon>
    </lineage>
</organism>
<protein>
    <submittedName>
        <fullName evidence="2">Putative uroporphyrinogen-III C-methyltransferase</fullName>
        <ecNumber evidence="2">2.1.1.107</ecNumber>
    </submittedName>
</protein>
<dbReference type="PATRIC" id="fig|983917.3.peg.3561"/>
<reference evidence="2 3" key="1">
    <citation type="journal article" date="2012" name="J. Bacteriol.">
        <title>Complete genome sequence of phototrophic betaproteobacterium Rubrivivax gelatinosus IL144.</title>
        <authorList>
            <person name="Nagashima S."/>
            <person name="Kamimura A."/>
            <person name="Shimizu T."/>
            <person name="Nakamura-isaki S."/>
            <person name="Aono E."/>
            <person name="Sakamoto K."/>
            <person name="Ichikawa N."/>
            <person name="Nakazawa H."/>
            <person name="Sekine M."/>
            <person name="Yamazaki S."/>
            <person name="Fujita N."/>
            <person name="Shimada K."/>
            <person name="Hanada S."/>
            <person name="Nagashima K.V.P."/>
        </authorList>
    </citation>
    <scope>NUCLEOTIDE SEQUENCE [LARGE SCALE GENOMIC DNA]</scope>
    <source>
        <strain evidence="3">NBRC 100245 / IL144</strain>
    </source>
</reference>
<accession>I0HVE7</accession>